<protein>
    <recommendedName>
        <fullName evidence="4 6">Signal peptidase I</fullName>
        <ecNumber evidence="3 6">3.4.21.89</ecNumber>
    </recommendedName>
</protein>
<dbReference type="EC" id="3.4.21.89" evidence="3 6"/>
<evidence type="ECO:0000256" key="2">
    <source>
        <dbReference type="ARBA" id="ARBA00009370"/>
    </source>
</evidence>
<name>A0ABW5ZR23_9FLAO</name>
<evidence type="ECO:0000313" key="8">
    <source>
        <dbReference type="EMBL" id="MFD2914890.1"/>
    </source>
</evidence>
<keyword evidence="9" id="KW-1185">Reference proteome</keyword>
<dbReference type="GO" id="GO:0009003">
    <property type="term" value="F:signal peptidase activity"/>
    <property type="evidence" value="ECO:0007669"/>
    <property type="project" value="UniProtKB-EC"/>
</dbReference>
<dbReference type="SUPFAM" id="SSF51306">
    <property type="entry name" value="LexA/Signal peptidase"/>
    <property type="match status" value="1"/>
</dbReference>
<organism evidence="8 9">
    <name type="scientific">Psychroserpens luteus</name>
    <dbReference type="NCBI Taxonomy" id="1434066"/>
    <lineage>
        <taxon>Bacteria</taxon>
        <taxon>Pseudomonadati</taxon>
        <taxon>Bacteroidota</taxon>
        <taxon>Flavobacteriia</taxon>
        <taxon>Flavobacteriales</taxon>
        <taxon>Flavobacteriaceae</taxon>
        <taxon>Psychroserpens</taxon>
    </lineage>
</organism>
<dbReference type="InterPro" id="IPR019758">
    <property type="entry name" value="Pept_S26A_signal_pept_1_CS"/>
</dbReference>
<dbReference type="PRINTS" id="PR00727">
    <property type="entry name" value="LEADERPTASE"/>
</dbReference>
<dbReference type="PANTHER" id="PTHR43390">
    <property type="entry name" value="SIGNAL PEPTIDASE I"/>
    <property type="match status" value="1"/>
</dbReference>
<dbReference type="RefSeq" id="WP_194507441.1">
    <property type="nucleotide sequence ID" value="NZ_JADILU010000003.1"/>
</dbReference>
<dbReference type="InterPro" id="IPR000223">
    <property type="entry name" value="Pept_S26A_signal_pept_1"/>
</dbReference>
<gene>
    <name evidence="8" type="primary">lepB</name>
    <name evidence="8" type="ORF">ACFS29_04505</name>
</gene>
<evidence type="ECO:0000256" key="1">
    <source>
        <dbReference type="ARBA" id="ARBA00000677"/>
    </source>
</evidence>
<accession>A0ABW5ZR23</accession>
<evidence type="ECO:0000256" key="4">
    <source>
        <dbReference type="ARBA" id="ARBA00019232"/>
    </source>
</evidence>
<dbReference type="CDD" id="cd06530">
    <property type="entry name" value="S26_SPase_I"/>
    <property type="match status" value="1"/>
</dbReference>
<dbReference type="PROSITE" id="PS00761">
    <property type="entry name" value="SPASE_I_3"/>
    <property type="match status" value="1"/>
</dbReference>
<evidence type="ECO:0000259" key="7">
    <source>
        <dbReference type="Pfam" id="PF10502"/>
    </source>
</evidence>
<evidence type="ECO:0000313" key="9">
    <source>
        <dbReference type="Proteomes" id="UP001597548"/>
    </source>
</evidence>
<keyword evidence="6" id="KW-0645">Protease</keyword>
<evidence type="ECO:0000256" key="6">
    <source>
        <dbReference type="RuleBase" id="RU362042"/>
    </source>
</evidence>
<comment type="similarity">
    <text evidence="2 6">Belongs to the peptidase S26 family.</text>
</comment>
<dbReference type="Gene3D" id="2.10.109.10">
    <property type="entry name" value="Umud Fragment, subunit A"/>
    <property type="match status" value="1"/>
</dbReference>
<dbReference type="InterPro" id="IPR019533">
    <property type="entry name" value="Peptidase_S26"/>
</dbReference>
<dbReference type="Proteomes" id="UP001597548">
    <property type="component" value="Unassembled WGS sequence"/>
</dbReference>
<comment type="catalytic activity">
    <reaction evidence="1 6">
        <text>Cleavage of hydrophobic, N-terminal signal or leader sequences from secreted and periplasmic proteins.</text>
        <dbReference type="EC" id="3.4.21.89"/>
    </reaction>
</comment>
<comment type="caution">
    <text evidence="8">The sequence shown here is derived from an EMBL/GenBank/DDBJ whole genome shotgun (WGS) entry which is preliminary data.</text>
</comment>
<evidence type="ECO:0000256" key="3">
    <source>
        <dbReference type="ARBA" id="ARBA00013208"/>
    </source>
</evidence>
<proteinExistence type="inferred from homology"/>
<dbReference type="Pfam" id="PF10502">
    <property type="entry name" value="Peptidase_S26"/>
    <property type="match status" value="1"/>
</dbReference>
<sequence>MKKKFTYILIFFLIIFGVLRISGMRSYYNIASTGTEPNLKLNSHFVGSNLITPKRLDFAYYSSFNEDIGEMIIIQRLIALPNDVVKCIDGIFFVNDINVDDSLNLRYSYKLSIEDFNRHIKNDFVNDESFFAYPINSDSIVTFLDEDYVEKSPINLKRQMSNGSSGLSKDIKSKTNLSWTINNFGPITIPEGKYFFVGDNRDNSLDSRYNGFIDEKDIKGALLLQF</sequence>
<dbReference type="InterPro" id="IPR036286">
    <property type="entry name" value="LexA/Signal_pep-like_sf"/>
</dbReference>
<comment type="subcellular location">
    <subcellularLocation>
        <location evidence="6">Membrane</location>
        <topology evidence="6">Single-pass type II membrane protein</topology>
    </subcellularLocation>
</comment>
<feature type="domain" description="Peptidase S26" evidence="7">
    <location>
        <begin position="9"/>
        <end position="221"/>
    </location>
</feature>
<dbReference type="PANTHER" id="PTHR43390:SF1">
    <property type="entry name" value="CHLOROPLAST PROCESSING PEPTIDASE"/>
    <property type="match status" value="1"/>
</dbReference>
<reference evidence="9" key="1">
    <citation type="journal article" date="2019" name="Int. J. Syst. Evol. Microbiol.">
        <title>The Global Catalogue of Microorganisms (GCM) 10K type strain sequencing project: providing services to taxonomists for standard genome sequencing and annotation.</title>
        <authorList>
            <consortium name="The Broad Institute Genomics Platform"/>
            <consortium name="The Broad Institute Genome Sequencing Center for Infectious Disease"/>
            <person name="Wu L."/>
            <person name="Ma J."/>
        </authorList>
    </citation>
    <scope>NUCLEOTIDE SEQUENCE [LARGE SCALE GENOMIC DNA]</scope>
    <source>
        <strain evidence="9">KCTC 32514</strain>
    </source>
</reference>
<keyword evidence="5 6" id="KW-0378">Hydrolase</keyword>
<evidence type="ECO:0000256" key="5">
    <source>
        <dbReference type="ARBA" id="ARBA00022801"/>
    </source>
</evidence>
<dbReference type="EMBL" id="JBHUOS010000001">
    <property type="protein sequence ID" value="MFD2914890.1"/>
    <property type="molecule type" value="Genomic_DNA"/>
</dbReference>
<dbReference type="NCBIfam" id="TIGR02227">
    <property type="entry name" value="sigpep_I_bact"/>
    <property type="match status" value="1"/>
</dbReference>